<dbReference type="InterPro" id="IPR050680">
    <property type="entry name" value="YpeA/RimI_acetyltransf"/>
</dbReference>
<evidence type="ECO:0000313" key="4">
    <source>
        <dbReference type="EMBL" id="MFC4349842.1"/>
    </source>
</evidence>
<protein>
    <submittedName>
        <fullName evidence="4">GNAT family N-acetyltransferase</fullName>
        <ecNumber evidence="4">2.3.-.-</ecNumber>
    </submittedName>
</protein>
<gene>
    <name evidence="4" type="ORF">ACFO5Q_18480</name>
</gene>
<reference evidence="5" key="1">
    <citation type="journal article" date="2019" name="Int. J. Syst. Evol. Microbiol.">
        <title>The Global Catalogue of Microorganisms (GCM) 10K type strain sequencing project: providing services to taxonomists for standard genome sequencing and annotation.</title>
        <authorList>
            <consortium name="The Broad Institute Genomics Platform"/>
            <consortium name="The Broad Institute Genome Sequencing Center for Infectious Disease"/>
            <person name="Wu L."/>
            <person name="Ma J."/>
        </authorList>
    </citation>
    <scope>NUCLEOTIDE SEQUENCE [LARGE SCALE GENOMIC DNA]</scope>
    <source>
        <strain evidence="5">CGMCC 1.15304</strain>
    </source>
</reference>
<evidence type="ECO:0000256" key="1">
    <source>
        <dbReference type="ARBA" id="ARBA00022679"/>
    </source>
</evidence>
<sequence length="182" mass="20924">MSDQITIREARLSDAGPLNGYIRQTYASANHLITRATEFRAGSWKQRFWIARKQTNPFEVCLVATSEGDIVGMLDSWTDRRKRVRHTTGFAMSVAENWRGRGIGKKLLLHFIDWVQIHEVLERIELHVHSDNKAAIALYQAVGFEQEGVRKDAVRYEDGRIVDDHIMALWPGRSNRPEIPRG</sequence>
<keyword evidence="2 4" id="KW-0012">Acyltransferase</keyword>
<name>A0ABV8UGJ0_9PROT</name>
<keyword evidence="1 4" id="KW-0808">Transferase</keyword>
<dbReference type="InterPro" id="IPR000182">
    <property type="entry name" value="GNAT_dom"/>
</dbReference>
<dbReference type="PANTHER" id="PTHR43420:SF12">
    <property type="entry name" value="N-ACETYLTRANSFERASE DOMAIN-CONTAINING PROTEIN"/>
    <property type="match status" value="1"/>
</dbReference>
<evidence type="ECO:0000256" key="2">
    <source>
        <dbReference type="ARBA" id="ARBA00023315"/>
    </source>
</evidence>
<comment type="caution">
    <text evidence="4">The sequence shown here is derived from an EMBL/GenBank/DDBJ whole genome shotgun (WGS) entry which is preliminary data.</text>
</comment>
<dbReference type="Pfam" id="PF00583">
    <property type="entry name" value="Acetyltransf_1"/>
    <property type="match status" value="1"/>
</dbReference>
<evidence type="ECO:0000313" key="5">
    <source>
        <dbReference type="Proteomes" id="UP001595776"/>
    </source>
</evidence>
<dbReference type="GO" id="GO:0016746">
    <property type="term" value="F:acyltransferase activity"/>
    <property type="evidence" value="ECO:0007669"/>
    <property type="project" value="UniProtKB-KW"/>
</dbReference>
<dbReference type="CDD" id="cd04301">
    <property type="entry name" value="NAT_SF"/>
    <property type="match status" value="1"/>
</dbReference>
<dbReference type="PANTHER" id="PTHR43420">
    <property type="entry name" value="ACETYLTRANSFERASE"/>
    <property type="match status" value="1"/>
</dbReference>
<keyword evidence="5" id="KW-1185">Reference proteome</keyword>
<dbReference type="Proteomes" id="UP001595776">
    <property type="component" value="Unassembled WGS sequence"/>
</dbReference>
<evidence type="ECO:0000259" key="3">
    <source>
        <dbReference type="PROSITE" id="PS51186"/>
    </source>
</evidence>
<accession>A0ABV8UGJ0</accession>
<dbReference type="RefSeq" id="WP_068144469.1">
    <property type="nucleotide sequence ID" value="NZ_JBHSCR010000036.1"/>
</dbReference>
<organism evidence="4 5">
    <name type="scientific">Kordiimonas lipolytica</name>
    <dbReference type="NCBI Taxonomy" id="1662421"/>
    <lineage>
        <taxon>Bacteria</taxon>
        <taxon>Pseudomonadati</taxon>
        <taxon>Pseudomonadota</taxon>
        <taxon>Alphaproteobacteria</taxon>
        <taxon>Kordiimonadales</taxon>
        <taxon>Kordiimonadaceae</taxon>
        <taxon>Kordiimonas</taxon>
    </lineage>
</organism>
<proteinExistence type="predicted"/>
<dbReference type="EC" id="2.3.-.-" evidence="4"/>
<dbReference type="PROSITE" id="PS51186">
    <property type="entry name" value="GNAT"/>
    <property type="match status" value="1"/>
</dbReference>
<feature type="domain" description="N-acetyltransferase" evidence="3">
    <location>
        <begin position="5"/>
        <end position="163"/>
    </location>
</feature>
<dbReference type="InterPro" id="IPR016181">
    <property type="entry name" value="Acyl_CoA_acyltransferase"/>
</dbReference>
<dbReference type="Gene3D" id="3.40.630.30">
    <property type="match status" value="1"/>
</dbReference>
<dbReference type="SUPFAM" id="SSF55729">
    <property type="entry name" value="Acyl-CoA N-acyltransferases (Nat)"/>
    <property type="match status" value="1"/>
</dbReference>
<dbReference type="EMBL" id="JBHSCR010000036">
    <property type="protein sequence ID" value="MFC4349842.1"/>
    <property type="molecule type" value="Genomic_DNA"/>
</dbReference>